<dbReference type="EMBL" id="MT418680">
    <property type="protein sequence ID" value="QKF94528.1"/>
    <property type="molecule type" value="Genomic_DNA"/>
</dbReference>
<evidence type="ECO:0000313" key="2">
    <source>
        <dbReference type="Proteomes" id="UP001162001"/>
    </source>
</evidence>
<sequence>METLISYAYYETDKTKFNLEFYSNIGIINDKRHLYIIVINGENCSIKLPSHDNVIVLKRPNIGFDFGAHNHAINWAVEKYGAELPFKYYIFMNCGVIGPFIPPSYPKNLHWSTIFTSKITDDIKLVGTTISCLGRTHGEFIGPKVGGYFFTTDNIGLTLMLDKKDIFKDHDTKKDAIGAEYKMTDVIMNAGYGIDCMLYKYQGIDWKNKFYWRHYEGIFPDRQGTYFGISIHPFEVIFHKWYWAHHPNNLVNFDYCTKYGQWKLTDSIIHNNILHLNENPFYACVLCNRENNKELPDINKIYKITNNSTGLCNQLFGLVNSIIKCANIKRKYIIIDCFLACNEKFNILPISKVIDLQRTNANLNIFPALKELILIDRMNVDLNVRKAEYGFGNKVINVTEKLNTLLKYSKFIENINMNNLFGGDPFPGNKKILYINYEIDGNNIKDYINENDTMYMNLNYLTEHIFTNATSDVGWYASYEETFINLINLLVFKKEFYDIVNIISNKNKLNKLSFIHFRIENDAIKHWSNQNKLSTDLFEQKLHNKYKNLLERYINKDEIVYILSDNEKKVIDLFGSDYKFMYTSREEKDELLIKHIGSTGRELRAIIDLLLGIKYSSLFIGCHSYKYKRGSSFSYIVSKLVHCKKVLIDLDCIDNEEEVYE</sequence>
<evidence type="ECO:0000313" key="1">
    <source>
        <dbReference type="EMBL" id="QKF94528.1"/>
    </source>
</evidence>
<keyword evidence="2" id="KW-1185">Reference proteome</keyword>
<accession>A0A7D3UQL8</accession>
<proteinExistence type="predicted"/>
<protein>
    <submittedName>
        <fullName evidence="1">GDP-fucose protein O-fucosyltransferase</fullName>
    </submittedName>
</protein>
<name>A0A7D3UQL8_9VIRU</name>
<gene>
    <name evidence="1" type="ORF">Fadolivirus_1_1070</name>
</gene>
<organism evidence="1 2">
    <name type="scientific">Fadolivirus FV1/VV64</name>
    <dbReference type="NCBI Taxonomy" id="3070911"/>
    <lineage>
        <taxon>Viruses</taxon>
        <taxon>Varidnaviria</taxon>
        <taxon>Bamfordvirae</taxon>
        <taxon>Nucleocytoviricota</taxon>
        <taxon>Megaviricetes</taxon>
        <taxon>Imitervirales</taxon>
        <taxon>Mimiviridae</taxon>
        <taxon>Klosneuvirinae</taxon>
        <taxon>Fadolivirus</taxon>
        <taxon>Fadolivirus algeromassiliense</taxon>
    </lineage>
</organism>
<dbReference type="Proteomes" id="UP001162001">
    <property type="component" value="Segment"/>
</dbReference>
<reference evidence="1 2" key="1">
    <citation type="submission" date="2020-04" db="EMBL/GenBank/DDBJ databases">
        <title>Advantages and limits of metagenomic assembly and binning of a giant virus.</title>
        <authorList>
            <person name="Schulz F."/>
            <person name="Andreani J."/>
            <person name="Francis R."/>
            <person name="Boudjemaa H."/>
            <person name="Bou Khalil J.Y."/>
            <person name="Lee J."/>
            <person name="La Scola B."/>
            <person name="Woyke T."/>
        </authorList>
    </citation>
    <scope>NUCLEOTIDE SEQUENCE [LARGE SCALE GENOMIC DNA]</scope>
    <source>
        <strain evidence="1 2">FV1/VV64</strain>
    </source>
</reference>